<reference evidence="7 9" key="1">
    <citation type="journal article" date="2014" name="BMC Genomics">
        <title>Genome sequence of Anopheles sinensis provides insight into genetics basis of mosquito competence for malaria parasites.</title>
        <authorList>
            <person name="Zhou D."/>
            <person name="Zhang D."/>
            <person name="Ding G."/>
            <person name="Shi L."/>
            <person name="Hou Q."/>
            <person name="Ye Y."/>
            <person name="Xu Y."/>
            <person name="Zhou H."/>
            <person name="Xiong C."/>
            <person name="Li S."/>
            <person name="Yu J."/>
            <person name="Hong S."/>
            <person name="Yu X."/>
            <person name="Zou P."/>
            <person name="Chen C."/>
            <person name="Chang X."/>
            <person name="Wang W."/>
            <person name="Lv Y."/>
            <person name="Sun Y."/>
            <person name="Ma L."/>
            <person name="Shen B."/>
            <person name="Zhu C."/>
        </authorList>
    </citation>
    <scope>NUCLEOTIDE SEQUENCE [LARGE SCALE GENOMIC DNA]</scope>
</reference>
<dbReference type="EMBL" id="ATLV01017157">
    <property type="status" value="NOT_ANNOTATED_CDS"/>
    <property type="molecule type" value="Genomic_DNA"/>
</dbReference>
<dbReference type="InterPro" id="IPR011990">
    <property type="entry name" value="TPR-like_helical_dom_sf"/>
</dbReference>
<keyword evidence="4" id="KW-0697">Rotamase</keyword>
<dbReference type="Proteomes" id="UP000030765">
    <property type="component" value="Unassembled WGS sequence"/>
</dbReference>
<dbReference type="STRING" id="74873.A0A084VV77"/>
<evidence type="ECO:0000313" key="8">
    <source>
        <dbReference type="EnsemblMetazoa" id="ASIC009716-PA"/>
    </source>
</evidence>
<reference evidence="8" key="2">
    <citation type="submission" date="2020-05" db="UniProtKB">
        <authorList>
            <consortium name="EnsemblMetazoa"/>
        </authorList>
    </citation>
    <scope>IDENTIFICATION</scope>
</reference>
<dbReference type="Gene3D" id="1.25.40.10">
    <property type="entry name" value="Tetratricopeptide repeat domain"/>
    <property type="match status" value="1"/>
</dbReference>
<evidence type="ECO:0000313" key="7">
    <source>
        <dbReference type="EMBL" id="KFB41871.1"/>
    </source>
</evidence>
<dbReference type="EC" id="5.2.1.8" evidence="4"/>
<dbReference type="Gene3D" id="3.10.50.40">
    <property type="match status" value="1"/>
</dbReference>
<dbReference type="AlphaFoldDB" id="A0A084VV77"/>
<evidence type="ECO:0000313" key="9">
    <source>
        <dbReference type="Proteomes" id="UP000030765"/>
    </source>
</evidence>
<proteinExistence type="inferred from homology"/>
<dbReference type="GO" id="GO:0051879">
    <property type="term" value="F:Hsp90 protein binding"/>
    <property type="evidence" value="ECO:0007669"/>
    <property type="project" value="TreeGrafter"/>
</dbReference>
<dbReference type="VEuPathDB" id="VectorBase:ASIC009716"/>
<dbReference type="SUPFAM" id="SSF48452">
    <property type="entry name" value="TPR-like"/>
    <property type="match status" value="1"/>
</dbReference>
<dbReference type="InterPro" id="IPR042282">
    <property type="entry name" value="FKBP6/shu"/>
</dbReference>
<dbReference type="PANTHER" id="PTHR46674">
    <property type="entry name" value="INACTIVE PEPTIDYL-PROLYL CIS-TRANS ISOMERASE FKBP6"/>
    <property type="match status" value="1"/>
</dbReference>
<comment type="catalytic activity">
    <reaction evidence="4">
        <text>[protein]-peptidylproline (omega=180) = [protein]-peptidylproline (omega=0)</text>
        <dbReference type="Rhea" id="RHEA:16237"/>
        <dbReference type="Rhea" id="RHEA-COMP:10747"/>
        <dbReference type="Rhea" id="RHEA-COMP:10748"/>
        <dbReference type="ChEBI" id="CHEBI:83833"/>
        <dbReference type="ChEBI" id="CHEBI:83834"/>
        <dbReference type="EC" id="5.2.1.8"/>
    </reaction>
</comment>
<dbReference type="PANTHER" id="PTHR46674:SF1">
    <property type="entry name" value="INACTIVE PEPTIDYL-PROLYL CIS-TRANS ISOMERASE FKBP6"/>
    <property type="match status" value="1"/>
</dbReference>
<feature type="repeat" description="TPR" evidence="5">
    <location>
        <begin position="296"/>
        <end position="329"/>
    </location>
</feature>
<dbReference type="GO" id="GO:0007283">
    <property type="term" value="P:spermatogenesis"/>
    <property type="evidence" value="ECO:0007669"/>
    <property type="project" value="TreeGrafter"/>
</dbReference>
<evidence type="ECO:0000256" key="3">
    <source>
        <dbReference type="ARBA" id="ARBA00022803"/>
    </source>
</evidence>
<dbReference type="SUPFAM" id="SSF54534">
    <property type="entry name" value="FKBP-like"/>
    <property type="match status" value="1"/>
</dbReference>
<dbReference type="PROSITE" id="PS50005">
    <property type="entry name" value="TPR"/>
    <property type="match status" value="1"/>
</dbReference>
<keyword evidence="9" id="KW-1185">Reference proteome</keyword>
<keyword evidence="3 5" id="KW-0802">TPR repeat</keyword>
<evidence type="ECO:0000256" key="5">
    <source>
        <dbReference type="PROSITE-ProRule" id="PRU00339"/>
    </source>
</evidence>
<dbReference type="OrthoDB" id="8116123at2759"/>
<evidence type="ECO:0000256" key="4">
    <source>
        <dbReference type="PROSITE-ProRule" id="PRU00277"/>
    </source>
</evidence>
<dbReference type="InterPro" id="IPR001179">
    <property type="entry name" value="PPIase_FKBP_dom"/>
</dbReference>
<dbReference type="EMBL" id="KE525157">
    <property type="protein sequence ID" value="KFB41871.1"/>
    <property type="molecule type" value="Genomic_DNA"/>
</dbReference>
<evidence type="ECO:0000256" key="1">
    <source>
        <dbReference type="ARBA" id="ARBA00009648"/>
    </source>
</evidence>
<evidence type="ECO:0000259" key="6">
    <source>
        <dbReference type="PROSITE" id="PS50059"/>
    </source>
</evidence>
<comment type="similarity">
    <text evidence="1">Belongs to the FKBP6 family.</text>
</comment>
<dbReference type="InterPro" id="IPR046357">
    <property type="entry name" value="PPIase_dom_sf"/>
</dbReference>
<accession>A0A084VV77</accession>
<dbReference type="GO" id="GO:0005737">
    <property type="term" value="C:cytoplasm"/>
    <property type="evidence" value="ECO:0007669"/>
    <property type="project" value="TreeGrafter"/>
</dbReference>
<protein>
    <recommendedName>
        <fullName evidence="4">peptidylprolyl isomerase</fullName>
        <ecNumber evidence="4">5.2.1.8</ecNumber>
    </recommendedName>
</protein>
<dbReference type="VEuPathDB" id="VectorBase:ASIS012860"/>
<organism evidence="7">
    <name type="scientific">Anopheles sinensis</name>
    <name type="common">Mosquito</name>
    <dbReference type="NCBI Taxonomy" id="74873"/>
    <lineage>
        <taxon>Eukaryota</taxon>
        <taxon>Metazoa</taxon>
        <taxon>Ecdysozoa</taxon>
        <taxon>Arthropoda</taxon>
        <taxon>Hexapoda</taxon>
        <taxon>Insecta</taxon>
        <taxon>Pterygota</taxon>
        <taxon>Neoptera</taxon>
        <taxon>Endopterygota</taxon>
        <taxon>Diptera</taxon>
        <taxon>Nematocera</taxon>
        <taxon>Culicoidea</taxon>
        <taxon>Culicidae</taxon>
        <taxon>Anophelinae</taxon>
        <taxon>Anopheles</taxon>
    </lineage>
</organism>
<name>A0A084VV77_ANOSI</name>
<dbReference type="PROSITE" id="PS50059">
    <property type="entry name" value="FKBP_PPIASE"/>
    <property type="match status" value="1"/>
</dbReference>
<sequence>MDNGIKLKQALDVSKVLSEGAEFHVDKEFLGDYYGEELFFDGDYSSADEDEESSTQQTTPWSGSFDELRKKMQPISQLIYKRITKEGSGKCQSNNIRVTIEYNAFQEHELRPFDSTKLRKVPCRFILGAGDVLPGLDQAVQTMLVGEEAEFLISYKLLYGEVGCPPRIKPKADGLFVIKLISFVDLEANVACASEPDHAERQSYATAKETVAEIRKVAKESFQRGMITNAIEKYKAAVNILHKCQLKNDAEQKEQKETLTALYTSLAVCYNRKLQPKAACNAVNEIRRLCDINHNAKVLYQEGKALIELGDYDRAQVRLKRAEQLMPGDENIKATLKALHIKYEKYHQEEKSIWTRAIGMAAKKQEQSVDELKSFTDAIRGTINMFIGDASCTTLPLPGHLSEQEIRILHELADEFNLKLTAHLNHNKKQYTFTK</sequence>
<dbReference type="OMA" id="PYEKADF"/>
<gene>
    <name evidence="7" type="ORF">ZHAS_00009716</name>
</gene>
<evidence type="ECO:0000256" key="2">
    <source>
        <dbReference type="ARBA" id="ARBA00022737"/>
    </source>
</evidence>
<dbReference type="EnsemblMetazoa" id="ASIC009716-RA">
    <property type="protein sequence ID" value="ASIC009716-PA"/>
    <property type="gene ID" value="ASIC009716"/>
</dbReference>
<keyword evidence="2" id="KW-0677">Repeat</keyword>
<dbReference type="Pfam" id="PF00254">
    <property type="entry name" value="FKBP_C"/>
    <property type="match status" value="1"/>
</dbReference>
<dbReference type="InterPro" id="IPR019734">
    <property type="entry name" value="TPR_rpt"/>
</dbReference>
<dbReference type="GO" id="GO:0034587">
    <property type="term" value="P:piRNA processing"/>
    <property type="evidence" value="ECO:0007669"/>
    <property type="project" value="TreeGrafter"/>
</dbReference>
<feature type="domain" description="PPIase FKBP-type" evidence="6">
    <location>
        <begin position="95"/>
        <end position="184"/>
    </location>
</feature>
<keyword evidence="4" id="KW-0413">Isomerase</keyword>
<dbReference type="GO" id="GO:0003755">
    <property type="term" value="F:peptidyl-prolyl cis-trans isomerase activity"/>
    <property type="evidence" value="ECO:0007669"/>
    <property type="project" value="UniProtKB-KW"/>
</dbReference>